<keyword evidence="4" id="KW-0966">Cell projection</keyword>
<keyword evidence="7" id="KW-1185">Reference proteome</keyword>
<dbReference type="PANTHER" id="PTHR13720:SF13">
    <property type="entry name" value="CILIA- AND FLAGELLA-ASSOCIATED PROTEIN 251"/>
    <property type="match status" value="1"/>
</dbReference>
<evidence type="ECO:0000313" key="7">
    <source>
        <dbReference type="Proteomes" id="UP000019118"/>
    </source>
</evidence>
<reference evidence="7" key="1">
    <citation type="journal article" date="2013" name="Genome Biol.">
        <title>Draft genome of the mountain pine beetle, Dendroctonus ponderosae Hopkins, a major forest pest.</title>
        <authorList>
            <person name="Keeling C.I."/>
            <person name="Yuen M.M."/>
            <person name="Liao N.Y."/>
            <person name="Docking T.R."/>
            <person name="Chan S.K."/>
            <person name="Taylor G.A."/>
            <person name="Palmquist D.L."/>
            <person name="Jackman S.D."/>
            <person name="Nguyen A."/>
            <person name="Li M."/>
            <person name="Henderson H."/>
            <person name="Janes J.K."/>
            <person name="Zhao Y."/>
            <person name="Pandoh P."/>
            <person name="Moore R."/>
            <person name="Sperling F.A."/>
            <person name="Huber D.P."/>
            <person name="Birol I."/>
            <person name="Jones S.J."/>
            <person name="Bohlmann J."/>
        </authorList>
    </citation>
    <scope>NUCLEOTIDE SEQUENCE</scope>
</reference>
<dbReference type="GO" id="GO:0031514">
    <property type="term" value="C:motile cilium"/>
    <property type="evidence" value="ECO:0007669"/>
    <property type="project" value="TreeGrafter"/>
</dbReference>
<name>A0AAR5P3B6_DENPD</name>
<evidence type="ECO:0000256" key="2">
    <source>
        <dbReference type="ARBA" id="ARBA00022574"/>
    </source>
</evidence>
<dbReference type="PANTHER" id="PTHR13720">
    <property type="entry name" value="WD-40 REPEAT PROTEIN"/>
    <property type="match status" value="1"/>
</dbReference>
<proteinExistence type="predicted"/>
<sequence length="348" mass="39280">MRVLPQHHARYLVFITEKYLGMQLLPADGNPFKYCGYLAHPHQVFGAGVAAGDLLTASWGGQVGDFALSHDGGFAFTYGAEDRSLLQWEVRPRAVELLSLIGGTELEPFYCLLEGGKSGWLFQEVQDLFFYMQILQQENIDLPRRVSDTIQLSEIPELVRTCGFYPSHFEVGGLEWSGRQPIEEGGFQLETMMMDIRYRDFDETGLVRDEVSFVEFVRLFVNHRPAYGYSMERLREAFGTMCQMGEYPKRSRIEKEDFVYLLQSIGEPSPNLHRSLTTLLRVSTYGENNFDFLPPVGAAPQSATLLIAGDLQEIDSSFLVDELLGIDAAPREKPAKQESSESLLGKPH</sequence>
<dbReference type="AlphaFoldDB" id="A0AAR5P3B6"/>
<evidence type="ECO:0000256" key="5">
    <source>
        <dbReference type="SAM" id="MobiDB-lite"/>
    </source>
</evidence>
<evidence type="ECO:0000256" key="3">
    <source>
        <dbReference type="ARBA" id="ARBA00022737"/>
    </source>
</evidence>
<keyword evidence="3" id="KW-0677">Repeat</keyword>
<dbReference type="EnsemblMetazoa" id="XM_019899502.1">
    <property type="protein sequence ID" value="XP_019755061.1"/>
    <property type="gene ID" value="LOC109533972"/>
</dbReference>
<protein>
    <submittedName>
        <fullName evidence="6">Uncharacterized protein</fullName>
    </submittedName>
</protein>
<keyword evidence="2" id="KW-0853">WD repeat</keyword>
<evidence type="ECO:0000256" key="1">
    <source>
        <dbReference type="ARBA" id="ARBA00004138"/>
    </source>
</evidence>
<feature type="compositionally biased region" description="Basic and acidic residues" evidence="5">
    <location>
        <begin position="329"/>
        <end position="339"/>
    </location>
</feature>
<reference evidence="6" key="2">
    <citation type="submission" date="2024-08" db="UniProtKB">
        <authorList>
            <consortium name="EnsemblMetazoa"/>
        </authorList>
    </citation>
    <scope>IDENTIFICATION</scope>
</reference>
<organism evidence="6 7">
    <name type="scientific">Dendroctonus ponderosae</name>
    <name type="common">Mountain pine beetle</name>
    <dbReference type="NCBI Taxonomy" id="77166"/>
    <lineage>
        <taxon>Eukaryota</taxon>
        <taxon>Metazoa</taxon>
        <taxon>Ecdysozoa</taxon>
        <taxon>Arthropoda</taxon>
        <taxon>Hexapoda</taxon>
        <taxon>Insecta</taxon>
        <taxon>Pterygota</taxon>
        <taxon>Neoptera</taxon>
        <taxon>Endopterygota</taxon>
        <taxon>Coleoptera</taxon>
        <taxon>Polyphaga</taxon>
        <taxon>Cucujiformia</taxon>
        <taxon>Curculionidae</taxon>
        <taxon>Scolytinae</taxon>
        <taxon>Dendroctonus</taxon>
    </lineage>
</organism>
<feature type="region of interest" description="Disordered" evidence="5">
    <location>
        <begin position="329"/>
        <end position="348"/>
    </location>
</feature>
<evidence type="ECO:0000256" key="4">
    <source>
        <dbReference type="ARBA" id="ARBA00023273"/>
    </source>
</evidence>
<evidence type="ECO:0000313" key="6">
    <source>
        <dbReference type="EnsemblMetazoa" id="XP_019755061.1"/>
    </source>
</evidence>
<dbReference type="InterPro" id="IPR050630">
    <property type="entry name" value="WD_repeat_EMAP"/>
</dbReference>
<dbReference type="Proteomes" id="UP000019118">
    <property type="component" value="Unassembled WGS sequence"/>
</dbReference>
<comment type="subcellular location">
    <subcellularLocation>
        <location evidence="1">Cell projection</location>
        <location evidence="1">Cilium</location>
    </subcellularLocation>
</comment>
<accession>A0AAR5P3B6</accession>